<dbReference type="Proteomes" id="UP000036410">
    <property type="component" value="Chromosome"/>
</dbReference>
<dbReference type="InterPro" id="IPR001073">
    <property type="entry name" value="C1q_dom"/>
</dbReference>
<evidence type="ECO:0000313" key="4">
    <source>
        <dbReference type="Proteomes" id="UP000036410"/>
    </source>
</evidence>
<dbReference type="EMBL" id="CP010586">
    <property type="protein sequence ID" value="AKP78396.1"/>
    <property type="molecule type" value="Genomic_DNA"/>
</dbReference>
<feature type="domain" description="C1q" evidence="2">
    <location>
        <begin position="32"/>
        <end position="178"/>
    </location>
</feature>
<dbReference type="RefSeq" id="WP_049165631.1">
    <property type="nucleotide sequence ID" value="NZ_CP010586.1"/>
</dbReference>
<dbReference type="PROSITE" id="PS50871">
    <property type="entry name" value="C1Q"/>
    <property type="match status" value="1"/>
</dbReference>
<evidence type="ECO:0000259" key="2">
    <source>
        <dbReference type="PROSITE" id="PS50871"/>
    </source>
</evidence>
<evidence type="ECO:0000313" key="3">
    <source>
        <dbReference type="EMBL" id="AKP78396.1"/>
    </source>
</evidence>
<dbReference type="InterPro" id="IPR008983">
    <property type="entry name" value="Tumour_necrosis_fac-like_dom"/>
</dbReference>
<evidence type="ECO:0000256" key="1">
    <source>
        <dbReference type="SAM" id="MobiDB-lite"/>
    </source>
</evidence>
<dbReference type="AlphaFoldDB" id="A0A806U233"/>
<dbReference type="SUPFAM" id="SSF49842">
    <property type="entry name" value="TNF-like"/>
    <property type="match status" value="1"/>
</dbReference>
<gene>
    <name evidence="3" type="ORF">AS52_03435</name>
</gene>
<sequence length="178" mass="19889">MITIKKDDKYHVERSYSSKKHHHSSCPQDKQGNTRDSAFRALNLTNQPVSANTSVKVSYQFKQFDLANEYNPVTSVFRPKKDGVYSLVATIGFLPNDTTVDYRARVEIRVNGTAVIAIDNDFFGGNTIFVNVVSVSTIYNLEKGDRVEVFAESNVDGTIVTTENVSHFEAARFPSPSE</sequence>
<accession>A0A806U233</accession>
<feature type="region of interest" description="Disordered" evidence="1">
    <location>
        <begin position="13"/>
        <end position="32"/>
    </location>
</feature>
<protein>
    <submittedName>
        <fullName evidence="3">C1q domain protein</fullName>
    </submittedName>
</protein>
<reference evidence="3 4" key="1">
    <citation type="submission" date="2015-01" db="EMBL/GenBank/DDBJ databases">
        <title>Genome sequence of bacillus megaterium Q3.</title>
        <authorList>
            <person name="Wang Y."/>
            <person name="Luo K."/>
            <person name="Bai L."/>
            <person name="Luo F."/>
        </authorList>
    </citation>
    <scope>NUCLEOTIDE SEQUENCE [LARGE SCALE GENOMIC DNA]</scope>
    <source>
        <strain evidence="3 4">Q3</strain>
    </source>
</reference>
<proteinExistence type="predicted"/>
<name>A0A806U233_PRIMG</name>
<organism evidence="3 4">
    <name type="scientific">Priestia megaterium Q3</name>
    <dbReference type="NCBI Taxonomy" id="1452722"/>
    <lineage>
        <taxon>Bacteria</taxon>
        <taxon>Bacillati</taxon>
        <taxon>Bacillota</taxon>
        <taxon>Bacilli</taxon>
        <taxon>Bacillales</taxon>
        <taxon>Bacillaceae</taxon>
        <taxon>Priestia</taxon>
    </lineage>
</organism>
<dbReference type="Gene3D" id="2.60.120.40">
    <property type="match status" value="1"/>
</dbReference>